<accession>A0ABR8E5E9</accession>
<organism evidence="1 2">
    <name type="scientific">Nostoc flagelliforme FACHB-838</name>
    <dbReference type="NCBI Taxonomy" id="2692904"/>
    <lineage>
        <taxon>Bacteria</taxon>
        <taxon>Bacillati</taxon>
        <taxon>Cyanobacteriota</taxon>
        <taxon>Cyanophyceae</taxon>
        <taxon>Nostocales</taxon>
        <taxon>Nostocaceae</taxon>
        <taxon>Nostoc</taxon>
    </lineage>
</organism>
<gene>
    <name evidence="1" type="ORF">H6G97_48850</name>
</gene>
<dbReference type="EMBL" id="JACJSI010000538">
    <property type="protein sequence ID" value="MBD2536740.1"/>
    <property type="molecule type" value="Genomic_DNA"/>
</dbReference>
<sequence length="305" mass="34753">MPKKSQSNSLGKVKQETSVGSRIFEALTEEEISRLLDELFAVLSNEQRVTVFAQLQGNTQETLTQIIAPPQTVEQVKTSKAQPTSLAKLAQTWSQLWGEWNQIIWQASQPEGKYIVQEASWEEPYFDDCTFVEDLEAVAQKMKPLVKTAFENGFSNDDGFAASLLSAESEISNGIPDWIEIANGIHLEGATTSSLLEWEWLLVQSQGQDGFKLAQKIRELDEEFYHTSLDDDAVTDFFCHLPDVEKKLIFDGLTANREASLWKHDLENTFSYWHIVYMELMQQFATPEIYLNNLRATISQEWQNG</sequence>
<name>A0ABR8E5E9_9NOSO</name>
<evidence type="ECO:0000313" key="2">
    <source>
        <dbReference type="Proteomes" id="UP000623440"/>
    </source>
</evidence>
<proteinExistence type="predicted"/>
<feature type="non-terminal residue" evidence="1">
    <location>
        <position position="305"/>
    </location>
</feature>
<protein>
    <submittedName>
        <fullName evidence="1">Uncharacterized protein</fullName>
    </submittedName>
</protein>
<keyword evidence="2" id="KW-1185">Reference proteome</keyword>
<dbReference type="Proteomes" id="UP000623440">
    <property type="component" value="Unassembled WGS sequence"/>
</dbReference>
<reference evidence="1 2" key="1">
    <citation type="journal article" date="2020" name="ISME J.">
        <title>Comparative genomics reveals insights into cyanobacterial evolution and habitat adaptation.</title>
        <authorList>
            <person name="Chen M.Y."/>
            <person name="Teng W.K."/>
            <person name="Zhao L."/>
            <person name="Hu C.X."/>
            <person name="Zhou Y.K."/>
            <person name="Han B.P."/>
            <person name="Song L.R."/>
            <person name="Shu W.S."/>
        </authorList>
    </citation>
    <scope>NUCLEOTIDE SEQUENCE [LARGE SCALE GENOMIC DNA]</scope>
    <source>
        <strain evidence="1 2">FACHB-838</strain>
    </source>
</reference>
<evidence type="ECO:0000313" key="1">
    <source>
        <dbReference type="EMBL" id="MBD2536740.1"/>
    </source>
</evidence>
<comment type="caution">
    <text evidence="1">The sequence shown here is derived from an EMBL/GenBank/DDBJ whole genome shotgun (WGS) entry which is preliminary data.</text>
</comment>